<gene>
    <name evidence="9" type="primary">pknD_2</name>
    <name evidence="9" type="ORF">OJF2_03540</name>
</gene>
<sequence length="983" mass="105233">MPTSEIERDRILAELATRTGLASSVAVRAALEERGARPLGDTLVERGDLDEEACTLLQRLAELTLTTAGGDAGSALAGFEAVAGWSGWDSLIASGMASIARRRDGAEGPLPGGDAEDADAPGAGAGEGGAGRFRVLRLHARGGLGEVFVARDEELNREVALKRLQARYADRPGHRARFLVEAEVTGRLEHPGVVPVYSLGAGPDGRPYYAMRLIRGETFHEAIEGFHRADLPPGGRALALRKLLGRLIAACQAVAYAHSRGVLHRDLKPSNVMLGGFGETLVVDWGLARARGMEAPAAESAEDPEGPLIASAADGSRTAAGSVSGTPAFMSPEQARGEVDRVGPASDVYGLGAILYVLLTGRAPLGEALPAAAILDRARRGEVVPPRSARADVPPALEAVCLKAMALRPEDRYESALALADDLERWLADEPVSAYQEPWAARLARWRRRHGAIVTAVSAALAAAVVALAVGAWAIDRERAVAVAERDNARREHDRAEREFARARRAVEDSFTRVSQDVLLDVPGLQPLRRDLLASARGFYEEFARDRGDDPGLRDELARTHARLAEIARALGRGDEVVAEYEAAVRIRESLARERERGGDGGRPERLALAVDLDHLGVALREGRADLPRARALAERSIAMLEALGDGDGGDRALVRDALAGACANLGTLSQLEGRAGEGLPLMLRGVAMREGLVREAPADPALRLGLARMLTNLSLLYQQVGPASRAREVMERAVGILDGLHRDRPEAARYALLLSTALDDLGRMHYYSGEIEPARRCLGRARDLVAGLVQGSPRAVEYRASQGAVDNMLANLERRGGRPEAAARHAAAARELFEGLLREHPGDTDYRESLSQAWNVTGRLAARPGAPHRREALAAFDHAAALVDDPPGQFPTHHYNAACNLALGLRLVAADPAHPTPAERLEIESRAARAVASLRRAVAAGFTNVDAYLRDDDLDPLRPRADFRDLIARLLTPGFPANPFVP</sequence>
<dbReference type="Gene3D" id="3.30.200.20">
    <property type="entry name" value="Phosphorylase Kinase, domain 1"/>
    <property type="match status" value="1"/>
</dbReference>
<dbReference type="Gene3D" id="1.25.40.10">
    <property type="entry name" value="Tetratricopeptide repeat domain"/>
    <property type="match status" value="2"/>
</dbReference>
<dbReference type="InterPro" id="IPR000719">
    <property type="entry name" value="Prot_kinase_dom"/>
</dbReference>
<keyword evidence="7" id="KW-0812">Transmembrane</keyword>
<dbReference type="RefSeq" id="WP_261344051.1">
    <property type="nucleotide sequence ID" value="NZ_CP042997.1"/>
</dbReference>
<dbReference type="GO" id="GO:0004674">
    <property type="term" value="F:protein serine/threonine kinase activity"/>
    <property type="evidence" value="ECO:0007669"/>
    <property type="project" value="UniProtKB-EC"/>
</dbReference>
<dbReference type="CDD" id="cd14014">
    <property type="entry name" value="STKc_PknB_like"/>
    <property type="match status" value="1"/>
</dbReference>
<dbReference type="EC" id="2.7.11.1" evidence="9"/>
<organism evidence="9 10">
    <name type="scientific">Aquisphaera giovannonii</name>
    <dbReference type="NCBI Taxonomy" id="406548"/>
    <lineage>
        <taxon>Bacteria</taxon>
        <taxon>Pseudomonadati</taxon>
        <taxon>Planctomycetota</taxon>
        <taxon>Planctomycetia</taxon>
        <taxon>Isosphaerales</taxon>
        <taxon>Isosphaeraceae</taxon>
        <taxon>Aquisphaera</taxon>
    </lineage>
</organism>
<keyword evidence="7" id="KW-1133">Transmembrane helix</keyword>
<keyword evidence="5" id="KW-0175">Coiled coil</keyword>
<dbReference type="Pfam" id="PF00069">
    <property type="entry name" value="Pkinase"/>
    <property type="match status" value="1"/>
</dbReference>
<evidence type="ECO:0000256" key="2">
    <source>
        <dbReference type="ARBA" id="ARBA00022741"/>
    </source>
</evidence>
<dbReference type="PROSITE" id="PS00108">
    <property type="entry name" value="PROTEIN_KINASE_ST"/>
    <property type="match status" value="1"/>
</dbReference>
<evidence type="ECO:0000256" key="4">
    <source>
        <dbReference type="ARBA" id="ARBA00022840"/>
    </source>
</evidence>
<keyword evidence="4" id="KW-0067">ATP-binding</keyword>
<dbReference type="InterPro" id="IPR008271">
    <property type="entry name" value="Ser/Thr_kinase_AS"/>
</dbReference>
<proteinExistence type="predicted"/>
<feature type="domain" description="Protein kinase" evidence="8">
    <location>
        <begin position="133"/>
        <end position="427"/>
    </location>
</feature>
<evidence type="ECO:0000313" key="9">
    <source>
        <dbReference type="EMBL" id="QEH31887.1"/>
    </source>
</evidence>
<dbReference type="KEGG" id="agv:OJF2_03540"/>
<dbReference type="AlphaFoldDB" id="A0A5B9VVD1"/>
<evidence type="ECO:0000259" key="8">
    <source>
        <dbReference type="PROSITE" id="PS50011"/>
    </source>
</evidence>
<dbReference type="Gene3D" id="1.10.510.10">
    <property type="entry name" value="Transferase(Phosphotransferase) domain 1"/>
    <property type="match status" value="1"/>
</dbReference>
<feature type="coiled-coil region" evidence="5">
    <location>
        <begin position="479"/>
        <end position="506"/>
    </location>
</feature>
<evidence type="ECO:0000256" key="3">
    <source>
        <dbReference type="ARBA" id="ARBA00022777"/>
    </source>
</evidence>
<dbReference type="SUPFAM" id="SSF56112">
    <property type="entry name" value="Protein kinase-like (PK-like)"/>
    <property type="match status" value="1"/>
</dbReference>
<keyword evidence="10" id="KW-1185">Reference proteome</keyword>
<feature type="transmembrane region" description="Helical" evidence="7">
    <location>
        <begin position="452"/>
        <end position="475"/>
    </location>
</feature>
<accession>A0A5B9VVD1</accession>
<evidence type="ECO:0000256" key="7">
    <source>
        <dbReference type="SAM" id="Phobius"/>
    </source>
</evidence>
<feature type="region of interest" description="Disordered" evidence="6">
    <location>
        <begin position="103"/>
        <end position="126"/>
    </location>
</feature>
<evidence type="ECO:0000256" key="6">
    <source>
        <dbReference type="SAM" id="MobiDB-lite"/>
    </source>
</evidence>
<dbReference type="Proteomes" id="UP000324233">
    <property type="component" value="Chromosome"/>
</dbReference>
<keyword evidence="7" id="KW-0472">Membrane</keyword>
<keyword evidence="2" id="KW-0547">Nucleotide-binding</keyword>
<evidence type="ECO:0000313" key="10">
    <source>
        <dbReference type="Proteomes" id="UP000324233"/>
    </source>
</evidence>
<dbReference type="SMART" id="SM00220">
    <property type="entry name" value="S_TKc"/>
    <property type="match status" value="1"/>
</dbReference>
<dbReference type="PANTHER" id="PTHR43289:SF6">
    <property type="entry name" value="SERINE_THREONINE-PROTEIN KINASE NEKL-3"/>
    <property type="match status" value="1"/>
</dbReference>
<dbReference type="EMBL" id="CP042997">
    <property type="protein sequence ID" value="QEH31887.1"/>
    <property type="molecule type" value="Genomic_DNA"/>
</dbReference>
<keyword evidence="1 9" id="KW-0808">Transferase</keyword>
<evidence type="ECO:0000256" key="5">
    <source>
        <dbReference type="SAM" id="Coils"/>
    </source>
</evidence>
<dbReference type="PANTHER" id="PTHR43289">
    <property type="entry name" value="MITOGEN-ACTIVATED PROTEIN KINASE KINASE KINASE 20-RELATED"/>
    <property type="match status" value="1"/>
</dbReference>
<protein>
    <submittedName>
        <fullName evidence="9">Serine/threonine-protein kinase PknD</fullName>
        <ecNumber evidence="9">2.7.11.1</ecNumber>
    </submittedName>
</protein>
<keyword evidence="3 9" id="KW-0418">Kinase</keyword>
<evidence type="ECO:0000256" key="1">
    <source>
        <dbReference type="ARBA" id="ARBA00022679"/>
    </source>
</evidence>
<dbReference type="InterPro" id="IPR011009">
    <property type="entry name" value="Kinase-like_dom_sf"/>
</dbReference>
<dbReference type="InterPro" id="IPR011990">
    <property type="entry name" value="TPR-like_helical_dom_sf"/>
</dbReference>
<reference evidence="9 10" key="1">
    <citation type="submission" date="2019-08" db="EMBL/GenBank/DDBJ databases">
        <title>Deep-cultivation of Planctomycetes and their phenomic and genomic characterization uncovers novel biology.</title>
        <authorList>
            <person name="Wiegand S."/>
            <person name="Jogler M."/>
            <person name="Boedeker C."/>
            <person name="Pinto D."/>
            <person name="Vollmers J."/>
            <person name="Rivas-Marin E."/>
            <person name="Kohn T."/>
            <person name="Peeters S.H."/>
            <person name="Heuer A."/>
            <person name="Rast P."/>
            <person name="Oberbeckmann S."/>
            <person name="Bunk B."/>
            <person name="Jeske O."/>
            <person name="Meyerdierks A."/>
            <person name="Storesund J.E."/>
            <person name="Kallscheuer N."/>
            <person name="Luecker S."/>
            <person name="Lage O.M."/>
            <person name="Pohl T."/>
            <person name="Merkel B.J."/>
            <person name="Hornburger P."/>
            <person name="Mueller R.-W."/>
            <person name="Bruemmer F."/>
            <person name="Labrenz M."/>
            <person name="Spormann A.M."/>
            <person name="Op den Camp H."/>
            <person name="Overmann J."/>
            <person name="Amann R."/>
            <person name="Jetten M.S.M."/>
            <person name="Mascher T."/>
            <person name="Medema M.H."/>
            <person name="Devos D.P."/>
            <person name="Kaster A.-K."/>
            <person name="Ovreas L."/>
            <person name="Rohde M."/>
            <person name="Galperin M.Y."/>
            <person name="Jogler C."/>
        </authorList>
    </citation>
    <scope>NUCLEOTIDE SEQUENCE [LARGE SCALE GENOMIC DNA]</scope>
    <source>
        <strain evidence="9 10">OJF2</strain>
    </source>
</reference>
<dbReference type="PROSITE" id="PS50011">
    <property type="entry name" value="PROTEIN_KINASE_DOM"/>
    <property type="match status" value="1"/>
</dbReference>
<dbReference type="GO" id="GO:0005524">
    <property type="term" value="F:ATP binding"/>
    <property type="evidence" value="ECO:0007669"/>
    <property type="project" value="UniProtKB-KW"/>
</dbReference>
<name>A0A5B9VVD1_9BACT</name>
<dbReference type="SUPFAM" id="SSF48452">
    <property type="entry name" value="TPR-like"/>
    <property type="match status" value="1"/>
</dbReference>